<dbReference type="Proteomes" id="UP001164929">
    <property type="component" value="Chromosome 10"/>
</dbReference>
<keyword evidence="2" id="KW-1185">Reference proteome</keyword>
<proteinExistence type="predicted"/>
<dbReference type="AlphaFoldDB" id="A0AAD6MA92"/>
<protein>
    <submittedName>
        <fullName evidence="1">Uncharacterized protein</fullName>
    </submittedName>
</protein>
<evidence type="ECO:0000313" key="1">
    <source>
        <dbReference type="EMBL" id="KAJ6981799.1"/>
    </source>
</evidence>
<gene>
    <name evidence="1" type="ORF">NC653_025025</name>
</gene>
<reference evidence="1" key="1">
    <citation type="journal article" date="2023" name="Mol. Ecol. Resour.">
        <title>Chromosome-level genome assembly of a triploid poplar Populus alba 'Berolinensis'.</title>
        <authorList>
            <person name="Chen S."/>
            <person name="Yu Y."/>
            <person name="Wang X."/>
            <person name="Wang S."/>
            <person name="Zhang T."/>
            <person name="Zhou Y."/>
            <person name="He R."/>
            <person name="Meng N."/>
            <person name="Wang Y."/>
            <person name="Liu W."/>
            <person name="Liu Z."/>
            <person name="Liu J."/>
            <person name="Guo Q."/>
            <person name="Huang H."/>
            <person name="Sederoff R.R."/>
            <person name="Wang G."/>
            <person name="Qu G."/>
            <person name="Chen S."/>
        </authorList>
    </citation>
    <scope>NUCLEOTIDE SEQUENCE</scope>
    <source>
        <strain evidence="1">SC-2020</strain>
    </source>
</reference>
<accession>A0AAD6MA92</accession>
<sequence>MTACKFSKRILKDLFPLYAHLYQIVALFHNSDVNISLKSTIKTFITTCRPDSETLNISLLEFENDRLQIIVIINCNSNRATSVLIMHAS</sequence>
<dbReference type="EMBL" id="JAQIZT010000010">
    <property type="protein sequence ID" value="KAJ6981799.1"/>
    <property type="molecule type" value="Genomic_DNA"/>
</dbReference>
<name>A0AAD6MA92_9ROSI</name>
<organism evidence="1 2">
    <name type="scientific">Populus alba x Populus x berolinensis</name>
    <dbReference type="NCBI Taxonomy" id="444605"/>
    <lineage>
        <taxon>Eukaryota</taxon>
        <taxon>Viridiplantae</taxon>
        <taxon>Streptophyta</taxon>
        <taxon>Embryophyta</taxon>
        <taxon>Tracheophyta</taxon>
        <taxon>Spermatophyta</taxon>
        <taxon>Magnoliopsida</taxon>
        <taxon>eudicotyledons</taxon>
        <taxon>Gunneridae</taxon>
        <taxon>Pentapetalae</taxon>
        <taxon>rosids</taxon>
        <taxon>fabids</taxon>
        <taxon>Malpighiales</taxon>
        <taxon>Salicaceae</taxon>
        <taxon>Saliceae</taxon>
        <taxon>Populus</taxon>
    </lineage>
</organism>
<evidence type="ECO:0000313" key="2">
    <source>
        <dbReference type="Proteomes" id="UP001164929"/>
    </source>
</evidence>
<comment type="caution">
    <text evidence="1">The sequence shown here is derived from an EMBL/GenBank/DDBJ whole genome shotgun (WGS) entry which is preliminary data.</text>
</comment>